<reference evidence="1 4" key="2">
    <citation type="submission" date="2020-06" db="EMBL/GenBank/DDBJ databases">
        <title>Lactobacillus rhamnosus QC,genome.</title>
        <authorList>
            <person name="Yi H."/>
            <person name="Jin M."/>
        </authorList>
    </citation>
    <scope>NUCLEOTIDE SEQUENCE [LARGE SCALE GENOMIC DNA]</scope>
    <source>
        <strain evidence="1 4">QC</strain>
    </source>
</reference>
<dbReference type="EMBL" id="JABXWP010000012">
    <property type="protein sequence ID" value="NVO88708.1"/>
    <property type="molecule type" value="Genomic_DNA"/>
</dbReference>
<sequence>MWITKQQRKDAIDGLTFLYRVATRDPVDAQRRIERIIPRSAIKPSRENLTFESLGRYAVWNPDYLVKNYYQLLFEIWHYAEKSKEVKQNDVPAVPIR</sequence>
<dbReference type="GeneID" id="69830927"/>
<evidence type="ECO:0000313" key="1">
    <source>
        <dbReference type="EMBL" id="NVO88708.1"/>
    </source>
</evidence>
<dbReference type="RefSeq" id="WP_047676686.1">
    <property type="nucleotide sequence ID" value="NZ_CP017063.1"/>
</dbReference>
<name>A0A249DAL7_LACRH</name>
<accession>A0A249DAL7</accession>
<evidence type="ECO:0000313" key="3">
    <source>
        <dbReference type="Proteomes" id="UP000234212"/>
    </source>
</evidence>
<dbReference type="AlphaFoldDB" id="A0A249DAL7"/>
<comment type="caution">
    <text evidence="1">The sequence shown here is derived from an EMBL/GenBank/DDBJ whole genome shotgun (WGS) entry which is preliminary data.</text>
</comment>
<evidence type="ECO:0000313" key="2">
    <source>
        <dbReference type="EMBL" id="PLA55932.1"/>
    </source>
</evidence>
<dbReference type="EMBL" id="PKJX01000006">
    <property type="protein sequence ID" value="PLA55932.1"/>
    <property type="molecule type" value="Genomic_DNA"/>
</dbReference>
<proteinExistence type="predicted"/>
<protein>
    <submittedName>
        <fullName evidence="1">Uncharacterized protein</fullName>
    </submittedName>
</protein>
<organism evidence="1 4">
    <name type="scientific">Lacticaseibacillus rhamnosus</name>
    <name type="common">Lactobacillus rhamnosus</name>
    <dbReference type="NCBI Taxonomy" id="47715"/>
    <lineage>
        <taxon>Bacteria</taxon>
        <taxon>Bacillati</taxon>
        <taxon>Bacillota</taxon>
        <taxon>Bacilli</taxon>
        <taxon>Lactobacillales</taxon>
        <taxon>Lactobacillaceae</taxon>
        <taxon>Lacticaseibacillus</taxon>
    </lineage>
</organism>
<evidence type="ECO:0000313" key="4">
    <source>
        <dbReference type="Proteomes" id="UP000542889"/>
    </source>
</evidence>
<reference evidence="2 3" key="1">
    <citation type="submission" date="2017-12" db="EMBL/GenBank/DDBJ databases">
        <title>Phylogenetic diversity of female urinary microbiome.</title>
        <authorList>
            <person name="Thomas-White K."/>
            <person name="Wolfe A.J."/>
        </authorList>
    </citation>
    <scope>NUCLEOTIDE SEQUENCE [LARGE SCALE GENOMIC DNA]</scope>
    <source>
        <strain evidence="2 3">UMB0004</strain>
    </source>
</reference>
<dbReference type="Proteomes" id="UP000234212">
    <property type="component" value="Unassembled WGS sequence"/>
</dbReference>
<gene>
    <name evidence="2" type="ORF">CYJ91_11440</name>
    <name evidence="1" type="ORF">HWN39_09340</name>
</gene>
<dbReference type="Proteomes" id="UP000542889">
    <property type="component" value="Unassembled WGS sequence"/>
</dbReference>